<dbReference type="RefSeq" id="WP_162367358.1">
    <property type="nucleotide sequence ID" value="NZ_WUBS01000013.1"/>
</dbReference>
<evidence type="ECO:0000256" key="3">
    <source>
        <dbReference type="ARBA" id="ARBA00022676"/>
    </source>
</evidence>
<dbReference type="Gene3D" id="3.20.20.70">
    <property type="entry name" value="Aldolase class I"/>
    <property type="match status" value="1"/>
</dbReference>
<keyword evidence="4 5" id="KW-0808">Transferase</keyword>
<evidence type="ECO:0000313" key="8">
    <source>
        <dbReference type="EMBL" id="NDL64648.1"/>
    </source>
</evidence>
<dbReference type="GO" id="GO:0009435">
    <property type="term" value="P:NAD+ biosynthetic process"/>
    <property type="evidence" value="ECO:0007669"/>
    <property type="project" value="InterPro"/>
</dbReference>
<dbReference type="InterPro" id="IPR027277">
    <property type="entry name" value="NadC/ModD"/>
</dbReference>
<dbReference type="Proteomes" id="UP000461443">
    <property type="component" value="Unassembled WGS sequence"/>
</dbReference>
<evidence type="ECO:0000259" key="7">
    <source>
        <dbReference type="Pfam" id="PF02749"/>
    </source>
</evidence>
<evidence type="ECO:0000256" key="2">
    <source>
        <dbReference type="ARBA" id="ARBA00019205"/>
    </source>
</evidence>
<dbReference type="PIRSF" id="PIRSF006250">
    <property type="entry name" value="NadC_ModD"/>
    <property type="match status" value="1"/>
</dbReference>
<dbReference type="InterPro" id="IPR002638">
    <property type="entry name" value="Quinolinate_PRibosylTrfase_C"/>
</dbReference>
<dbReference type="GO" id="GO:0004514">
    <property type="term" value="F:nicotinate-nucleotide diphosphorylase (carboxylating) activity"/>
    <property type="evidence" value="ECO:0007669"/>
    <property type="project" value="InterPro"/>
</dbReference>
<sequence length="282" mass="29692">MLFLSDQELDSLLLEDIRYGDLTTRALGIGARRGVMTFSRRTTGKVSGLDAAARVLQRLGLSVAVAGADGQVAPAGDPLLTAAGPADRLHQGWKVAQNLLEWCSGVAQATHDLVALAQSINPRMQIACTRKTIPGTKTLALGAVIDGGGTLHRCGTADTVLLFANHRHFCADPADWRQHVATLRLSAPDRLIVVEADNETEAMAAIDAGPDLVQLDKFSPGAVSRALAYAKTQAPACRLAVAGGINTGNIGEYARTGIELAVTSMPYYSPPADISVRLHPVP</sequence>
<gene>
    <name evidence="8" type="primary">modD</name>
    <name evidence="8" type="ORF">GRH90_18085</name>
</gene>
<evidence type="ECO:0000256" key="4">
    <source>
        <dbReference type="ARBA" id="ARBA00022679"/>
    </source>
</evidence>
<dbReference type="InterPro" id="IPR022412">
    <property type="entry name" value="Quinolinate_PRibosylTrfase_N"/>
</dbReference>
<comment type="caution">
    <text evidence="8">The sequence shown here is derived from an EMBL/GenBank/DDBJ whole genome shotgun (WGS) entry which is preliminary data.</text>
</comment>
<dbReference type="EMBL" id="WUBS01000013">
    <property type="protein sequence ID" value="NDL64648.1"/>
    <property type="molecule type" value="Genomic_DNA"/>
</dbReference>
<dbReference type="FunFam" id="3.20.20.70:FF:000030">
    <property type="entry name" value="Nicotinate-nucleotide pyrophosphorylase, carboxylating"/>
    <property type="match status" value="1"/>
</dbReference>
<dbReference type="InterPro" id="IPR013785">
    <property type="entry name" value="Aldolase_TIM"/>
</dbReference>
<evidence type="ECO:0000313" key="9">
    <source>
        <dbReference type="Proteomes" id="UP000461443"/>
    </source>
</evidence>
<keyword evidence="3 5" id="KW-0328">Glycosyltransferase</keyword>
<name>A0A845SQ15_9GAMM</name>
<dbReference type="PANTHER" id="PTHR32179:SF4">
    <property type="entry name" value="PYROPHOSPHORYLASE MODD-RELATED"/>
    <property type="match status" value="1"/>
</dbReference>
<dbReference type="SUPFAM" id="SSF51690">
    <property type="entry name" value="Nicotinate/Quinolinate PRTase C-terminal domain-like"/>
    <property type="match status" value="1"/>
</dbReference>
<feature type="domain" description="Quinolinate phosphoribosyl transferase N-terminal" evidence="7">
    <location>
        <begin position="21"/>
        <end position="104"/>
    </location>
</feature>
<dbReference type="Gene3D" id="3.90.1170.20">
    <property type="entry name" value="Quinolinate phosphoribosyl transferase, N-terminal domain"/>
    <property type="match status" value="1"/>
</dbReference>
<dbReference type="GO" id="GO:0005737">
    <property type="term" value="C:cytoplasm"/>
    <property type="evidence" value="ECO:0007669"/>
    <property type="project" value="TreeGrafter"/>
</dbReference>
<dbReference type="CDD" id="cd01573">
    <property type="entry name" value="modD_like"/>
    <property type="match status" value="1"/>
</dbReference>
<evidence type="ECO:0000256" key="1">
    <source>
        <dbReference type="ARBA" id="ARBA00009400"/>
    </source>
</evidence>
<dbReference type="NCBIfam" id="TIGR01334">
    <property type="entry name" value="modD"/>
    <property type="match status" value="1"/>
</dbReference>
<keyword evidence="9" id="KW-1185">Reference proteome</keyword>
<feature type="domain" description="Quinolinate phosphoribosyl transferase C-terminal" evidence="6">
    <location>
        <begin position="106"/>
        <end position="276"/>
    </location>
</feature>
<dbReference type="InterPro" id="IPR037128">
    <property type="entry name" value="Quinolinate_PRibosylTase_N_sf"/>
</dbReference>
<reference evidence="8 9" key="1">
    <citation type="submission" date="2019-12" db="EMBL/GenBank/DDBJ databases">
        <authorList>
            <person name="Lee S.D."/>
        </authorList>
    </citation>
    <scope>NUCLEOTIDE SEQUENCE [LARGE SCALE GENOMIC DNA]</scope>
    <source>
        <strain evidence="8 9">SAP-6</strain>
    </source>
</reference>
<dbReference type="AlphaFoldDB" id="A0A845SQ15"/>
<dbReference type="InterPro" id="IPR036068">
    <property type="entry name" value="Nicotinate_pribotase-like_C"/>
</dbReference>
<accession>A0A845SQ15</accession>
<dbReference type="Pfam" id="PF01729">
    <property type="entry name" value="QRPTase_C"/>
    <property type="match status" value="1"/>
</dbReference>
<dbReference type="PANTHER" id="PTHR32179">
    <property type="entry name" value="NICOTINATE-NUCLEOTIDE PYROPHOSPHORYLASE [CARBOXYLATING]"/>
    <property type="match status" value="1"/>
</dbReference>
<protein>
    <recommendedName>
        <fullName evidence="2">Putative pyrophosphorylase ModD</fullName>
    </recommendedName>
</protein>
<evidence type="ECO:0000259" key="6">
    <source>
        <dbReference type="Pfam" id="PF01729"/>
    </source>
</evidence>
<dbReference type="SUPFAM" id="SSF54675">
    <property type="entry name" value="Nicotinate/Quinolinate PRTase N-terminal domain-like"/>
    <property type="match status" value="1"/>
</dbReference>
<comment type="similarity">
    <text evidence="1 5">Belongs to the NadC/ModD family.</text>
</comment>
<organism evidence="8 9">
    <name type="scientific">Acerihabitans arboris</name>
    <dbReference type="NCBI Taxonomy" id="2691583"/>
    <lineage>
        <taxon>Bacteria</taxon>
        <taxon>Pseudomonadati</taxon>
        <taxon>Pseudomonadota</taxon>
        <taxon>Gammaproteobacteria</taxon>
        <taxon>Enterobacterales</taxon>
        <taxon>Pectobacteriaceae</taxon>
        <taxon>Acerihabitans</taxon>
    </lineage>
</organism>
<reference evidence="8 9" key="2">
    <citation type="submission" date="2020-02" db="EMBL/GenBank/DDBJ databases">
        <title>The new genus of Enterobacteriales.</title>
        <authorList>
            <person name="Kim I.S."/>
        </authorList>
    </citation>
    <scope>NUCLEOTIDE SEQUENCE [LARGE SCALE GENOMIC DNA]</scope>
    <source>
        <strain evidence="8 9">SAP-6</strain>
    </source>
</reference>
<evidence type="ECO:0000256" key="5">
    <source>
        <dbReference type="PIRNR" id="PIRNR006250"/>
    </source>
</evidence>
<dbReference type="GO" id="GO:0034213">
    <property type="term" value="P:quinolinate catabolic process"/>
    <property type="evidence" value="ECO:0007669"/>
    <property type="project" value="TreeGrafter"/>
</dbReference>
<dbReference type="Pfam" id="PF02749">
    <property type="entry name" value="QRPTase_N"/>
    <property type="match status" value="1"/>
</dbReference>
<proteinExistence type="inferred from homology"/>
<dbReference type="InterPro" id="IPR006242">
    <property type="entry name" value="ModD"/>
</dbReference>